<sequence length="115" mass="13150">MQEKTKEMDSALTNNNNMEEYRTQKKAREKRLMAYAEEIQKNTLQMSSALIAELVAERKYQKKTQQDIADITGILPANIARFENGSRVPTLVVLQKYASALGKRIKVELCDQEAK</sequence>
<dbReference type="InterPro" id="IPR001387">
    <property type="entry name" value="Cro/C1-type_HTH"/>
</dbReference>
<evidence type="ECO:0000313" key="3">
    <source>
        <dbReference type="EMBL" id="MCC2223175.1"/>
    </source>
</evidence>
<dbReference type="PROSITE" id="PS50943">
    <property type="entry name" value="HTH_CROC1"/>
    <property type="match status" value="1"/>
</dbReference>
<dbReference type="EMBL" id="JAJEQN010000089">
    <property type="protein sequence ID" value="MCC2223175.1"/>
    <property type="molecule type" value="Genomic_DNA"/>
</dbReference>
<organism evidence="3 4">
    <name type="scientific">Anthropogastromicrobium aceti</name>
    <dbReference type="NCBI Taxonomy" id="2981768"/>
    <lineage>
        <taxon>Bacteria</taxon>
        <taxon>Bacillati</taxon>
        <taxon>Bacillota</taxon>
        <taxon>Clostridia</taxon>
        <taxon>Lachnospirales</taxon>
        <taxon>Lachnospiraceae</taxon>
        <taxon>Anthropogastromicrobium</taxon>
    </lineage>
</organism>
<feature type="region of interest" description="Disordered" evidence="1">
    <location>
        <begin position="1"/>
        <end position="22"/>
    </location>
</feature>
<protein>
    <submittedName>
        <fullName evidence="3">Helix-turn-helix domain-containing protein</fullName>
    </submittedName>
</protein>
<dbReference type="SMART" id="SM00530">
    <property type="entry name" value="HTH_XRE"/>
    <property type="match status" value="1"/>
</dbReference>
<evidence type="ECO:0000259" key="2">
    <source>
        <dbReference type="PROSITE" id="PS50943"/>
    </source>
</evidence>
<dbReference type="Gene3D" id="1.10.260.40">
    <property type="entry name" value="lambda repressor-like DNA-binding domains"/>
    <property type="match status" value="1"/>
</dbReference>
<accession>A0AAE3E7E0</accession>
<evidence type="ECO:0000313" key="4">
    <source>
        <dbReference type="Proteomes" id="UP001198200"/>
    </source>
</evidence>
<keyword evidence="4" id="KW-1185">Reference proteome</keyword>
<comment type="caution">
    <text evidence="3">The sequence shown here is derived from an EMBL/GenBank/DDBJ whole genome shotgun (WGS) entry which is preliminary data.</text>
</comment>
<dbReference type="InterPro" id="IPR010982">
    <property type="entry name" value="Lambda_DNA-bd_dom_sf"/>
</dbReference>
<name>A0AAE3E7E0_9FIRM</name>
<feature type="domain" description="HTH cro/C1-type" evidence="2">
    <location>
        <begin position="54"/>
        <end position="109"/>
    </location>
</feature>
<dbReference type="Pfam" id="PF01381">
    <property type="entry name" value="HTH_3"/>
    <property type="match status" value="1"/>
</dbReference>
<dbReference type="Proteomes" id="UP001198200">
    <property type="component" value="Unassembled WGS sequence"/>
</dbReference>
<gene>
    <name evidence="3" type="ORF">LKD48_16390</name>
</gene>
<proteinExistence type="predicted"/>
<dbReference type="RefSeq" id="WP_308732644.1">
    <property type="nucleotide sequence ID" value="NZ_JAJEQN010000089.1"/>
</dbReference>
<dbReference type="CDD" id="cd00093">
    <property type="entry name" value="HTH_XRE"/>
    <property type="match status" value="1"/>
</dbReference>
<dbReference type="AlphaFoldDB" id="A0AAE3E7E0"/>
<dbReference type="GO" id="GO:0003677">
    <property type="term" value="F:DNA binding"/>
    <property type="evidence" value="ECO:0007669"/>
    <property type="project" value="InterPro"/>
</dbReference>
<evidence type="ECO:0000256" key="1">
    <source>
        <dbReference type="SAM" id="MobiDB-lite"/>
    </source>
</evidence>
<dbReference type="SUPFAM" id="SSF47413">
    <property type="entry name" value="lambda repressor-like DNA-binding domains"/>
    <property type="match status" value="1"/>
</dbReference>
<reference evidence="3 4" key="1">
    <citation type="submission" date="2021-10" db="EMBL/GenBank/DDBJ databases">
        <title>Anaerobic single-cell dispensing facilitates the cultivation of human gut bacteria.</title>
        <authorList>
            <person name="Afrizal A."/>
        </authorList>
    </citation>
    <scope>NUCLEOTIDE SEQUENCE [LARGE SCALE GENOMIC DNA]</scope>
    <source>
        <strain evidence="3 4">CLA-AA-H224</strain>
    </source>
</reference>